<dbReference type="InterPro" id="IPR011701">
    <property type="entry name" value="MFS"/>
</dbReference>
<reference evidence="11" key="1">
    <citation type="submission" date="2016-05" db="EMBL/GenBank/DDBJ databases">
        <title>Comparative genomics of biotechnologically important yeasts.</title>
        <authorList>
            <consortium name="DOE Joint Genome Institute"/>
            <person name="Riley R."/>
            <person name="Haridas S."/>
            <person name="Wolfe K.H."/>
            <person name="Lopes M.R."/>
            <person name="Hittinger C.T."/>
            <person name="Goker M."/>
            <person name="Salamov A."/>
            <person name="Wisecaver J."/>
            <person name="Long T.M."/>
            <person name="Aerts A.L."/>
            <person name="Barry K."/>
            <person name="Choi C."/>
            <person name="Clum A."/>
            <person name="Coughlan A.Y."/>
            <person name="Deshpande S."/>
            <person name="Douglass A.P."/>
            <person name="Hanson S.J."/>
            <person name="Klenk H.-P."/>
            <person name="Labutti K."/>
            <person name="Lapidus A."/>
            <person name="Lindquist E."/>
            <person name="Lipzen A."/>
            <person name="Meier-Kolthoff J.P."/>
            <person name="Ohm R.A."/>
            <person name="Otillar R.P."/>
            <person name="Pangilinan J."/>
            <person name="Peng Y."/>
            <person name="Rokas A."/>
            <person name="Rosa C.A."/>
            <person name="Scheuner C."/>
            <person name="Sibirny A.A."/>
            <person name="Slot J.C."/>
            <person name="Stielow J.B."/>
            <person name="Sun H."/>
            <person name="Kurtzman C.P."/>
            <person name="Blackwell M."/>
            <person name="Grigoriev I.V."/>
            <person name="Jeffries T.W."/>
        </authorList>
    </citation>
    <scope>NUCLEOTIDE SEQUENCE [LARGE SCALE GENOMIC DNA]</scope>
    <source>
        <strain evidence="11">NRRL Y-1933</strain>
    </source>
</reference>
<feature type="transmembrane region" description="Helical" evidence="9">
    <location>
        <begin position="169"/>
        <end position="187"/>
    </location>
</feature>
<keyword evidence="5 9" id="KW-1133">Transmembrane helix</keyword>
<feature type="transmembrane region" description="Helical" evidence="9">
    <location>
        <begin position="464"/>
        <end position="486"/>
    </location>
</feature>
<protein>
    <submittedName>
        <fullName evidence="10">MFS general substrate transporter</fullName>
    </submittedName>
</protein>
<feature type="transmembrane region" description="Helical" evidence="9">
    <location>
        <begin position="498"/>
        <end position="520"/>
    </location>
</feature>
<dbReference type="Gene3D" id="1.20.1250.20">
    <property type="entry name" value="MFS general substrate transporter like domains"/>
    <property type="match status" value="1"/>
</dbReference>
<evidence type="ECO:0000256" key="2">
    <source>
        <dbReference type="ARBA" id="ARBA00022448"/>
    </source>
</evidence>
<feature type="transmembrane region" description="Helical" evidence="9">
    <location>
        <begin position="405"/>
        <end position="423"/>
    </location>
</feature>
<comment type="similarity">
    <text evidence="7">Belongs to the major facilitator superfamily. Allantoate permease family.</text>
</comment>
<evidence type="ECO:0000256" key="4">
    <source>
        <dbReference type="ARBA" id="ARBA00022692"/>
    </source>
</evidence>
<feature type="transmembrane region" description="Helical" evidence="9">
    <location>
        <begin position="429"/>
        <end position="452"/>
    </location>
</feature>
<dbReference type="RefSeq" id="XP_020075693.1">
    <property type="nucleotide sequence ID" value="XM_020219357.1"/>
</dbReference>
<keyword evidence="11" id="KW-1185">Reference proteome</keyword>
<comment type="subcellular location">
    <subcellularLocation>
        <location evidence="1">Cell membrane</location>
        <topology evidence="1">Multi-pass membrane protein</topology>
    </subcellularLocation>
</comment>
<keyword evidence="4 9" id="KW-0812">Transmembrane</keyword>
<evidence type="ECO:0000256" key="3">
    <source>
        <dbReference type="ARBA" id="ARBA00022475"/>
    </source>
</evidence>
<dbReference type="SUPFAM" id="SSF103473">
    <property type="entry name" value="MFS general substrate transporter"/>
    <property type="match status" value="1"/>
</dbReference>
<dbReference type="Proteomes" id="UP000095085">
    <property type="component" value="Unassembled WGS sequence"/>
</dbReference>
<evidence type="ECO:0000313" key="11">
    <source>
        <dbReference type="Proteomes" id="UP000095085"/>
    </source>
</evidence>
<evidence type="ECO:0000256" key="1">
    <source>
        <dbReference type="ARBA" id="ARBA00004651"/>
    </source>
</evidence>
<feature type="compositionally biased region" description="Polar residues" evidence="8">
    <location>
        <begin position="534"/>
        <end position="551"/>
    </location>
</feature>
<keyword evidence="3" id="KW-1003">Cell membrane</keyword>
<evidence type="ECO:0000256" key="5">
    <source>
        <dbReference type="ARBA" id="ARBA00022989"/>
    </source>
</evidence>
<keyword evidence="2" id="KW-0813">Transport</keyword>
<proteinExistence type="inferred from homology"/>
<accession>A0A1E4RHD6</accession>
<dbReference type="InterPro" id="IPR036259">
    <property type="entry name" value="MFS_trans_sf"/>
</dbReference>
<dbReference type="PANTHER" id="PTHR43791">
    <property type="entry name" value="PERMEASE-RELATED"/>
    <property type="match status" value="1"/>
</dbReference>
<evidence type="ECO:0000256" key="8">
    <source>
        <dbReference type="SAM" id="MobiDB-lite"/>
    </source>
</evidence>
<dbReference type="PANTHER" id="PTHR43791:SF39">
    <property type="entry name" value="TRANSPORTER LIZ1_SEO1, PUTATIVE (AFU_ORTHOLOGUE AFUA_3G00980)-RELATED"/>
    <property type="match status" value="1"/>
</dbReference>
<feature type="transmembrane region" description="Helical" evidence="9">
    <location>
        <begin position="262"/>
        <end position="282"/>
    </location>
</feature>
<feature type="transmembrane region" description="Helical" evidence="9">
    <location>
        <begin position="229"/>
        <end position="250"/>
    </location>
</feature>
<dbReference type="GeneID" id="30993907"/>
<dbReference type="FunFam" id="1.20.1250.20:FF:000386">
    <property type="entry name" value="MFS general substrate transporter"/>
    <property type="match status" value="1"/>
</dbReference>
<evidence type="ECO:0000256" key="9">
    <source>
        <dbReference type="SAM" id="Phobius"/>
    </source>
</evidence>
<keyword evidence="6 9" id="KW-0472">Membrane</keyword>
<dbReference type="STRING" id="984485.A0A1E4RHD6"/>
<dbReference type="FunFam" id="1.20.1250.20:FF:000065">
    <property type="entry name" value="Putative MFS pantothenate transporter"/>
    <property type="match status" value="1"/>
</dbReference>
<name>A0A1E4RHD6_9ASCO</name>
<dbReference type="GO" id="GO:0005886">
    <property type="term" value="C:plasma membrane"/>
    <property type="evidence" value="ECO:0007669"/>
    <property type="project" value="UniProtKB-SubCell"/>
</dbReference>
<dbReference type="EMBL" id="KV454542">
    <property type="protein sequence ID" value="ODV66626.1"/>
    <property type="molecule type" value="Genomic_DNA"/>
</dbReference>
<dbReference type="Pfam" id="PF07690">
    <property type="entry name" value="MFS_1"/>
    <property type="match status" value="1"/>
</dbReference>
<evidence type="ECO:0000256" key="6">
    <source>
        <dbReference type="ARBA" id="ARBA00023136"/>
    </source>
</evidence>
<feature type="region of interest" description="Disordered" evidence="8">
    <location>
        <begin position="528"/>
        <end position="559"/>
    </location>
</feature>
<sequence length="559" mass="63875">MGFWTKVKKELVANEIIDPKELHRQLSDSDSSKSLVQENEKTDGINVNTEPIEIGDTPYIDLSIPPEVIAEREKSRLFRIKRFFWDGADKHPKEQAYLMKLDFFLISSSMLGYFIKNLNQSNISTAYVNGMADLLPNNQYQKMVTLFTVGYILGQIPGNLLLHRVLARYFLGGLELSWSILTILMIIPNSVNGWYPLRFFIGLLEAAYFPSMEYLLGSNYAGPELSTRACYFAIASGIASLISGPLQEGILRGFKDSKMEPFKWLFVFDGVISFPIAIYTMFVDPNTPSTTDAFYFNAQDKLVGLERRRRIKAQLRSREKYTWPKIKSFFNTWHIYVFPLLFLAYNNSCAANSQPTFTTWMKTDLNLSSYRYNTYPSLLIGIGMILTLVFAYYNNYVGGRQNHVFVLLFFIPVIIGCASLAHWNIPIGWHWLCYFIVGAPTMWGQPMIFSWINRLLFENDMKRNFVVVITNNLAYVTGAWVPLLVWNTNDAPQYHIGFSYTATLSSFGLIMTIIATYLTLRDQKQGNVKDGNEQVEQSSDVESQDSITDVQHSIKGGKS</sequence>
<dbReference type="OrthoDB" id="3639251at2759"/>
<feature type="transmembrane region" description="Helical" evidence="9">
    <location>
        <begin position="375"/>
        <end position="393"/>
    </location>
</feature>
<gene>
    <name evidence="10" type="ORF">HYPBUDRAFT_126368</name>
</gene>
<dbReference type="AlphaFoldDB" id="A0A1E4RHD6"/>
<evidence type="ECO:0000256" key="7">
    <source>
        <dbReference type="ARBA" id="ARBA00037968"/>
    </source>
</evidence>
<organism evidence="10 11">
    <name type="scientific">Hyphopichia burtonii NRRL Y-1933</name>
    <dbReference type="NCBI Taxonomy" id="984485"/>
    <lineage>
        <taxon>Eukaryota</taxon>
        <taxon>Fungi</taxon>
        <taxon>Dikarya</taxon>
        <taxon>Ascomycota</taxon>
        <taxon>Saccharomycotina</taxon>
        <taxon>Pichiomycetes</taxon>
        <taxon>Debaryomycetaceae</taxon>
        <taxon>Hyphopichia</taxon>
    </lineage>
</organism>
<evidence type="ECO:0000313" key="10">
    <source>
        <dbReference type="EMBL" id="ODV66626.1"/>
    </source>
</evidence>
<dbReference type="GO" id="GO:0022857">
    <property type="term" value="F:transmembrane transporter activity"/>
    <property type="evidence" value="ECO:0007669"/>
    <property type="project" value="InterPro"/>
</dbReference>